<keyword evidence="2" id="KW-1185">Reference proteome</keyword>
<organism evidence="1 2">
    <name type="scientific">Sphingosinicella rhizophila</name>
    <dbReference type="NCBI Taxonomy" id="3050082"/>
    <lineage>
        <taxon>Bacteria</taxon>
        <taxon>Pseudomonadati</taxon>
        <taxon>Pseudomonadota</taxon>
        <taxon>Alphaproteobacteria</taxon>
        <taxon>Sphingomonadales</taxon>
        <taxon>Sphingosinicellaceae</taxon>
        <taxon>Sphingosinicella</taxon>
    </lineage>
</organism>
<accession>A0ABU3Q8P7</accession>
<dbReference type="RefSeq" id="WP_315726875.1">
    <property type="nucleotide sequence ID" value="NZ_JAVUPU010000006.1"/>
</dbReference>
<dbReference type="Proteomes" id="UP001259572">
    <property type="component" value="Unassembled WGS sequence"/>
</dbReference>
<proteinExistence type="predicted"/>
<evidence type="ECO:0000313" key="2">
    <source>
        <dbReference type="Proteomes" id="UP001259572"/>
    </source>
</evidence>
<name>A0ABU3Q8P7_9SPHN</name>
<comment type="caution">
    <text evidence="1">The sequence shown here is derived from an EMBL/GenBank/DDBJ whole genome shotgun (WGS) entry which is preliminary data.</text>
</comment>
<sequence length="181" mass="19716">MSVRAALRGGTARHHERVDALFGGFDLRDPGEYGRFLIAQAEAFLPIEAAIDAHDIAHLVADWPSRRRGDRLRQDLRELGLPLAMPMAEMTFTDDASALGALYVIEGSRLGGALLKRNLPADLPQNFLGTKGRPGSWPKLLEILDEYLYGTVRIGLALQAARAAFACFEAAGRRHLGAEPA</sequence>
<dbReference type="EMBL" id="JAVUPU010000006">
    <property type="protein sequence ID" value="MDT9599774.1"/>
    <property type="molecule type" value="Genomic_DNA"/>
</dbReference>
<dbReference type="CDD" id="cd19166">
    <property type="entry name" value="HemeO-bac"/>
    <property type="match status" value="1"/>
</dbReference>
<dbReference type="SUPFAM" id="SSF48613">
    <property type="entry name" value="Heme oxygenase-like"/>
    <property type="match status" value="1"/>
</dbReference>
<evidence type="ECO:0000313" key="1">
    <source>
        <dbReference type="EMBL" id="MDT9599774.1"/>
    </source>
</evidence>
<gene>
    <name evidence="1" type="ORF">RQX22_12505</name>
</gene>
<dbReference type="Gene3D" id="1.20.910.10">
    <property type="entry name" value="Heme oxygenase-like"/>
    <property type="match status" value="1"/>
</dbReference>
<dbReference type="InterPro" id="IPR016084">
    <property type="entry name" value="Haem_Oase-like_multi-hlx"/>
</dbReference>
<reference evidence="1 2" key="1">
    <citation type="submission" date="2023-05" db="EMBL/GenBank/DDBJ databases">
        <authorList>
            <person name="Guo Y."/>
        </authorList>
    </citation>
    <scope>NUCLEOTIDE SEQUENCE [LARGE SCALE GENOMIC DNA]</scope>
    <source>
        <strain evidence="1 2">GR2756</strain>
    </source>
</reference>
<protein>
    <submittedName>
        <fullName evidence="1">Biliverdin-producing heme oxygenase</fullName>
    </submittedName>
</protein>